<dbReference type="RefSeq" id="WP_310092591.1">
    <property type="nucleotide sequence ID" value="NZ_JAVDTT010000002.1"/>
</dbReference>
<accession>A0ABU1RS87</accession>
<gene>
    <name evidence="2" type="ORF">J2W94_001919</name>
</gene>
<name>A0ABU1RS87_9GAMM</name>
<sequence>MTAPRRPAASSTENDLAARRKRALRTALVIGAIAVAIYVAFILSGVAAA</sequence>
<keyword evidence="1" id="KW-0472">Membrane</keyword>
<keyword evidence="1" id="KW-0812">Transmembrane</keyword>
<evidence type="ECO:0000313" key="2">
    <source>
        <dbReference type="EMBL" id="MDR6841634.1"/>
    </source>
</evidence>
<feature type="transmembrane region" description="Helical" evidence="1">
    <location>
        <begin position="27"/>
        <end position="48"/>
    </location>
</feature>
<proteinExistence type="predicted"/>
<organism evidence="2 3">
    <name type="scientific">Pseudoxanthomonas sacheonensis</name>
    <dbReference type="NCBI Taxonomy" id="443615"/>
    <lineage>
        <taxon>Bacteria</taxon>
        <taxon>Pseudomonadati</taxon>
        <taxon>Pseudomonadota</taxon>
        <taxon>Gammaproteobacteria</taxon>
        <taxon>Lysobacterales</taxon>
        <taxon>Lysobacteraceae</taxon>
        <taxon>Pseudoxanthomonas</taxon>
    </lineage>
</organism>
<comment type="caution">
    <text evidence="2">The sequence shown here is derived from an EMBL/GenBank/DDBJ whole genome shotgun (WGS) entry which is preliminary data.</text>
</comment>
<evidence type="ECO:0000256" key="1">
    <source>
        <dbReference type="SAM" id="Phobius"/>
    </source>
</evidence>
<keyword evidence="3" id="KW-1185">Reference proteome</keyword>
<protein>
    <submittedName>
        <fullName evidence="2">Fatty acid desaturase</fullName>
    </submittedName>
</protein>
<dbReference type="Proteomes" id="UP001254759">
    <property type="component" value="Unassembled WGS sequence"/>
</dbReference>
<evidence type="ECO:0000313" key="3">
    <source>
        <dbReference type="Proteomes" id="UP001254759"/>
    </source>
</evidence>
<dbReference type="EMBL" id="JAVDTT010000002">
    <property type="protein sequence ID" value="MDR6841634.1"/>
    <property type="molecule type" value="Genomic_DNA"/>
</dbReference>
<reference evidence="2 3" key="1">
    <citation type="submission" date="2023-07" db="EMBL/GenBank/DDBJ databases">
        <title>Sorghum-associated microbial communities from plants grown in Nebraska, USA.</title>
        <authorList>
            <person name="Schachtman D."/>
        </authorList>
    </citation>
    <scope>NUCLEOTIDE SEQUENCE [LARGE SCALE GENOMIC DNA]</scope>
    <source>
        <strain evidence="2 3">BE107</strain>
    </source>
</reference>
<keyword evidence="1" id="KW-1133">Transmembrane helix</keyword>